<dbReference type="Gene3D" id="3.90.1200.10">
    <property type="match status" value="1"/>
</dbReference>
<evidence type="ECO:0000256" key="1">
    <source>
        <dbReference type="SAM" id="MobiDB-lite"/>
    </source>
</evidence>
<protein>
    <submittedName>
        <fullName evidence="3">Phosphotransferase enzyme family-domain-containing protein</fullName>
    </submittedName>
</protein>
<keyword evidence="4" id="KW-1185">Reference proteome</keyword>
<evidence type="ECO:0000313" key="3">
    <source>
        <dbReference type="EMBL" id="KAK0710040.1"/>
    </source>
</evidence>
<feature type="domain" description="Aminoglycoside phosphotransferase" evidence="2">
    <location>
        <begin position="50"/>
        <end position="298"/>
    </location>
</feature>
<dbReference type="PANTHER" id="PTHR21310:SF13">
    <property type="entry name" value="AMINOGLYCOSIDE PHOSPHOTRANSFERASE DOMAIN-CONTAINING PROTEIN"/>
    <property type="match status" value="1"/>
</dbReference>
<name>A0AA40A6C3_9PEZI</name>
<organism evidence="3 4">
    <name type="scientific">Lasiosphaeria miniovina</name>
    <dbReference type="NCBI Taxonomy" id="1954250"/>
    <lineage>
        <taxon>Eukaryota</taxon>
        <taxon>Fungi</taxon>
        <taxon>Dikarya</taxon>
        <taxon>Ascomycota</taxon>
        <taxon>Pezizomycotina</taxon>
        <taxon>Sordariomycetes</taxon>
        <taxon>Sordariomycetidae</taxon>
        <taxon>Sordariales</taxon>
        <taxon>Lasiosphaeriaceae</taxon>
        <taxon>Lasiosphaeria</taxon>
    </lineage>
</organism>
<reference evidence="3" key="1">
    <citation type="submission" date="2023-06" db="EMBL/GenBank/DDBJ databases">
        <title>Genome-scale phylogeny and comparative genomics of the fungal order Sordariales.</title>
        <authorList>
            <consortium name="Lawrence Berkeley National Laboratory"/>
            <person name="Hensen N."/>
            <person name="Bonometti L."/>
            <person name="Westerberg I."/>
            <person name="Brannstrom I.O."/>
            <person name="Guillou S."/>
            <person name="Cros-Aarteil S."/>
            <person name="Calhoun S."/>
            <person name="Haridas S."/>
            <person name="Kuo A."/>
            <person name="Mondo S."/>
            <person name="Pangilinan J."/>
            <person name="Riley R."/>
            <person name="LaButti K."/>
            <person name="Andreopoulos B."/>
            <person name="Lipzen A."/>
            <person name="Chen C."/>
            <person name="Yanf M."/>
            <person name="Daum C."/>
            <person name="Ng V."/>
            <person name="Clum A."/>
            <person name="Steindorff A."/>
            <person name="Ohm R."/>
            <person name="Martin F."/>
            <person name="Silar P."/>
            <person name="Natvig D."/>
            <person name="Lalanne C."/>
            <person name="Gautier V."/>
            <person name="Ament-velasquez S.L."/>
            <person name="Kruys A."/>
            <person name="Hutchinson M.I."/>
            <person name="Powell A.J."/>
            <person name="Barry K."/>
            <person name="Miller A.N."/>
            <person name="Grigoriev I.V."/>
            <person name="Debuchy R."/>
            <person name="Gladieux P."/>
            <person name="Thoren M.H."/>
            <person name="Johannesson H."/>
        </authorList>
    </citation>
    <scope>NUCLEOTIDE SEQUENCE</scope>
    <source>
        <strain evidence="3">SMH2392-1A</strain>
    </source>
</reference>
<dbReference type="InterPro" id="IPR002575">
    <property type="entry name" value="Aminoglycoside_PTrfase"/>
</dbReference>
<feature type="region of interest" description="Disordered" evidence="1">
    <location>
        <begin position="292"/>
        <end position="314"/>
    </location>
</feature>
<sequence length="314" mass="34912">MEPDDREGVEWKQDVGMCEPLWTREPQADAIEKACRSTLALSPEDGCAISFLAEGGFNKVYAVQTAQGKFLMRVTLPVDPRHKTRGEVATLAWVRRNTHVPVPKVLAFDDTSDNAIGFEWILMQFMPGVSANRLWRQLTTATKTWIVEQVADFQSQLFQRSFDDANFRSIGTLCTPELGGHNLGAQGKNQGPAPGRVVSIAHFEGERVTYDIPRGPFRSSHDWLSAQLAALREDHIKVLATNPDEDKKEDSEDILKFVERLSALLPKIFPALQHPPECTVLCHNDLSLNNMLIDDDGKTRPSSTGSASLQSRCG</sequence>
<dbReference type="PANTHER" id="PTHR21310">
    <property type="entry name" value="AMINOGLYCOSIDE PHOSPHOTRANSFERASE-RELATED-RELATED"/>
    <property type="match status" value="1"/>
</dbReference>
<comment type="caution">
    <text evidence="3">The sequence shown here is derived from an EMBL/GenBank/DDBJ whole genome shotgun (WGS) entry which is preliminary data.</text>
</comment>
<evidence type="ECO:0000313" key="4">
    <source>
        <dbReference type="Proteomes" id="UP001172101"/>
    </source>
</evidence>
<dbReference type="SUPFAM" id="SSF56112">
    <property type="entry name" value="Protein kinase-like (PK-like)"/>
    <property type="match status" value="1"/>
</dbReference>
<feature type="compositionally biased region" description="Polar residues" evidence="1">
    <location>
        <begin position="300"/>
        <end position="314"/>
    </location>
</feature>
<dbReference type="Proteomes" id="UP001172101">
    <property type="component" value="Unassembled WGS sequence"/>
</dbReference>
<dbReference type="AlphaFoldDB" id="A0AA40A6C3"/>
<dbReference type="RefSeq" id="XP_060293344.1">
    <property type="nucleotide sequence ID" value="XM_060440351.1"/>
</dbReference>
<dbReference type="EMBL" id="JAUIRO010000006">
    <property type="protein sequence ID" value="KAK0710040.1"/>
    <property type="molecule type" value="Genomic_DNA"/>
</dbReference>
<accession>A0AA40A6C3</accession>
<gene>
    <name evidence="3" type="ORF">B0T26DRAFT_679369</name>
</gene>
<dbReference type="Gene3D" id="3.30.200.20">
    <property type="entry name" value="Phosphorylase Kinase, domain 1"/>
    <property type="match status" value="1"/>
</dbReference>
<dbReference type="InterPro" id="IPR051678">
    <property type="entry name" value="AGP_Transferase"/>
</dbReference>
<evidence type="ECO:0000259" key="2">
    <source>
        <dbReference type="Pfam" id="PF01636"/>
    </source>
</evidence>
<dbReference type="Pfam" id="PF01636">
    <property type="entry name" value="APH"/>
    <property type="match status" value="1"/>
</dbReference>
<proteinExistence type="predicted"/>
<dbReference type="GeneID" id="85323621"/>
<dbReference type="InterPro" id="IPR011009">
    <property type="entry name" value="Kinase-like_dom_sf"/>
</dbReference>